<reference evidence="12" key="2">
    <citation type="submission" date="2020-03" db="EMBL/GenBank/DDBJ databases">
        <title>Complete Genome Sequences of Extremely Thermoacidophilic, Metal-Mobilizing Type-Strain Members of the Archaeal Family Sulfolobaceae: Acidianus brierleyi DSM-1651T, Acidianus sulfidivorans DSM-18786T, Metallosphaera hakonensis DSM-7519T, and Metallosphaera prunae DSM-10039T.</title>
        <authorList>
            <person name="Counts J.A."/>
            <person name="Kelly R.M."/>
        </authorList>
    </citation>
    <scope>NUCLEOTIDE SEQUENCE [LARGE SCALE GENOMIC DNA]</scope>
    <source>
        <strain evidence="12">HO1-1</strain>
    </source>
</reference>
<keyword evidence="8" id="KW-0312">Gluconeogenesis</keyword>
<dbReference type="Gene3D" id="3.90.228.20">
    <property type="match status" value="1"/>
</dbReference>
<evidence type="ECO:0000259" key="9">
    <source>
        <dbReference type="Pfam" id="PF00821"/>
    </source>
</evidence>
<dbReference type="Pfam" id="PF00821">
    <property type="entry name" value="PEPCK_GTP"/>
    <property type="match status" value="1"/>
</dbReference>
<feature type="domain" description="Phosphoenolpyruvate carboxykinase GTP-utilising N-terminal" evidence="10">
    <location>
        <begin position="31"/>
        <end position="226"/>
    </location>
</feature>
<dbReference type="InterPro" id="IPR035078">
    <property type="entry name" value="PEP_carboxykinase_GTP_N"/>
</dbReference>
<comment type="similarity">
    <text evidence="1 8">Belongs to the phosphoenolpyruvate carboxykinase [GTP] family.</text>
</comment>
<dbReference type="PANTHER" id="PTHR11561:SF0">
    <property type="entry name" value="PHOSPHOENOLPYRUVATE CARBOXYKINASE [GTP]-RELATED"/>
    <property type="match status" value="1"/>
</dbReference>
<dbReference type="Gene3D" id="2.170.8.10">
    <property type="entry name" value="Phosphoenolpyruvate Carboxykinase, domain 2"/>
    <property type="match status" value="1"/>
</dbReference>
<feature type="binding site" evidence="8">
    <location>
        <position position="87"/>
    </location>
    <ligand>
        <name>substrate</name>
    </ligand>
</feature>
<dbReference type="Gene3D" id="3.40.449.10">
    <property type="entry name" value="Phosphoenolpyruvate Carboxykinase, domain 1"/>
    <property type="match status" value="1"/>
</dbReference>
<feature type="binding site" evidence="8">
    <location>
        <begin position="369"/>
        <end position="371"/>
    </location>
    <ligand>
        <name>substrate</name>
    </ligand>
</feature>
<evidence type="ECO:0000256" key="1">
    <source>
        <dbReference type="ARBA" id="ARBA00005796"/>
    </source>
</evidence>
<dbReference type="GO" id="GO:0042594">
    <property type="term" value="P:response to starvation"/>
    <property type="evidence" value="ECO:0007669"/>
    <property type="project" value="TreeGrafter"/>
</dbReference>
<comment type="pathway">
    <text evidence="8">Carbohydrate biosynthesis; gluconeogenesis.</text>
</comment>
<evidence type="ECO:0000256" key="6">
    <source>
        <dbReference type="ARBA" id="ARBA00023211"/>
    </source>
</evidence>
<evidence type="ECO:0000256" key="3">
    <source>
        <dbReference type="ARBA" id="ARBA00022741"/>
    </source>
</evidence>
<keyword evidence="11" id="KW-0418">Kinase</keyword>
<dbReference type="GO" id="GO:0071333">
    <property type="term" value="P:cellular response to glucose stimulus"/>
    <property type="evidence" value="ECO:0007669"/>
    <property type="project" value="TreeGrafter"/>
</dbReference>
<evidence type="ECO:0000256" key="8">
    <source>
        <dbReference type="HAMAP-Rule" id="MF_00452"/>
    </source>
</evidence>
<dbReference type="EMBL" id="CP029287">
    <property type="protein sequence ID" value="AWS00711.1"/>
    <property type="molecule type" value="Genomic_DNA"/>
</dbReference>
<dbReference type="GO" id="GO:0016301">
    <property type="term" value="F:kinase activity"/>
    <property type="evidence" value="ECO:0007669"/>
    <property type="project" value="UniProtKB-KW"/>
</dbReference>
<keyword evidence="2 8" id="KW-0479">Metal-binding</keyword>
<feature type="binding site" evidence="8">
    <location>
        <position position="256"/>
    </location>
    <ligand>
        <name>substrate</name>
    </ligand>
</feature>
<dbReference type="KEGG" id="mhk:DFR87_11480"/>
<dbReference type="GO" id="GO:0004613">
    <property type="term" value="F:phosphoenolpyruvate carboxykinase (GTP) activity"/>
    <property type="evidence" value="ECO:0007669"/>
    <property type="project" value="UniProtKB-UniRule"/>
</dbReference>
<feature type="binding site" evidence="8">
    <location>
        <position position="216"/>
    </location>
    <ligand>
        <name>Mn(2+)</name>
        <dbReference type="ChEBI" id="CHEBI:29035"/>
    </ligand>
</feature>
<keyword evidence="3 8" id="KW-0547">Nucleotide-binding</keyword>
<keyword evidence="11" id="KW-0808">Transferase</keyword>
<dbReference type="OrthoDB" id="55875at2157"/>
<feature type="binding site" evidence="8">
    <location>
        <begin position="257"/>
        <end position="262"/>
    </location>
    <ligand>
        <name>GTP</name>
        <dbReference type="ChEBI" id="CHEBI:37565"/>
    </ligand>
</feature>
<protein>
    <recommendedName>
        <fullName evidence="8">Phosphoenolpyruvate carboxykinase [GTP]</fullName>
        <shortName evidence="8">PEP carboxykinase</shortName>
        <shortName evidence="8">PEPCK</shortName>
        <ecNumber evidence="8">4.1.1.32</ecNumber>
    </recommendedName>
    <alternativeName>
        <fullName evidence="8">GTP-dependent phosphoenolpyruvate carboxykinase</fullName>
        <shortName evidence="8">GTP-PEPCK</shortName>
    </alternativeName>
</protein>
<keyword evidence="5 8" id="KW-0342">GTP-binding</keyword>
<dbReference type="SUPFAM" id="SSF68923">
    <property type="entry name" value="PEP carboxykinase N-terminal domain"/>
    <property type="match status" value="1"/>
</dbReference>
<dbReference type="RefSeq" id="WP_054837300.1">
    <property type="nucleotide sequence ID" value="NZ_BBBA01000040.1"/>
</dbReference>
<dbReference type="Pfam" id="PF17297">
    <property type="entry name" value="PEPCK_N"/>
    <property type="match status" value="1"/>
</dbReference>
<dbReference type="GO" id="GO:0006107">
    <property type="term" value="P:oxaloacetate metabolic process"/>
    <property type="evidence" value="ECO:0007669"/>
    <property type="project" value="TreeGrafter"/>
</dbReference>
<dbReference type="GO" id="GO:0006094">
    <property type="term" value="P:gluconeogenesis"/>
    <property type="evidence" value="ECO:0007669"/>
    <property type="project" value="UniProtKB-UniRule"/>
</dbReference>
<evidence type="ECO:0000313" key="12">
    <source>
        <dbReference type="Proteomes" id="UP000247586"/>
    </source>
</evidence>
<dbReference type="GO" id="GO:0005525">
    <property type="term" value="F:GTP binding"/>
    <property type="evidence" value="ECO:0007669"/>
    <property type="project" value="UniProtKB-UniRule"/>
</dbReference>
<comment type="catalytic activity">
    <reaction evidence="8">
        <text>oxaloacetate + GTP = phosphoenolpyruvate + GDP + CO2</text>
        <dbReference type="Rhea" id="RHEA:10388"/>
        <dbReference type="ChEBI" id="CHEBI:16452"/>
        <dbReference type="ChEBI" id="CHEBI:16526"/>
        <dbReference type="ChEBI" id="CHEBI:37565"/>
        <dbReference type="ChEBI" id="CHEBI:58189"/>
        <dbReference type="ChEBI" id="CHEBI:58702"/>
        <dbReference type="EC" id="4.1.1.32"/>
    </reaction>
</comment>
<keyword evidence="12" id="KW-1185">Reference proteome</keyword>
<name>A0A2U9IX87_9CREN</name>
<dbReference type="GO" id="GO:0033993">
    <property type="term" value="P:response to lipid"/>
    <property type="evidence" value="ECO:0007669"/>
    <property type="project" value="TreeGrafter"/>
</dbReference>
<organism evidence="11 12">
    <name type="scientific">Metallosphaera hakonensis JCM 8857 = DSM 7519</name>
    <dbReference type="NCBI Taxonomy" id="1293036"/>
    <lineage>
        <taxon>Archaea</taxon>
        <taxon>Thermoproteota</taxon>
        <taxon>Thermoprotei</taxon>
        <taxon>Sulfolobales</taxon>
        <taxon>Sulfolobaceae</taxon>
        <taxon>Metallosphaera</taxon>
    </lineage>
</organism>
<dbReference type="InterPro" id="IPR008209">
    <property type="entry name" value="PEP_carboxykinase_GTP"/>
</dbReference>
<feature type="binding site" evidence="8">
    <location>
        <position position="371"/>
    </location>
    <ligand>
        <name>GTP</name>
        <dbReference type="ChEBI" id="CHEBI:37565"/>
    </ligand>
</feature>
<proteinExistence type="inferred from homology"/>
<dbReference type="Proteomes" id="UP000247586">
    <property type="component" value="Chromosome"/>
</dbReference>
<comment type="subcellular location">
    <subcellularLocation>
        <location evidence="8">Cytoplasm</location>
    </subcellularLocation>
</comment>
<dbReference type="AlphaFoldDB" id="A0A2U9IX87"/>
<feature type="binding site" evidence="8">
    <location>
        <position position="235"/>
    </location>
    <ligand>
        <name>Mn(2+)</name>
        <dbReference type="ChEBI" id="CHEBI:29035"/>
    </ligand>
</feature>
<evidence type="ECO:0000256" key="5">
    <source>
        <dbReference type="ARBA" id="ARBA00023134"/>
    </source>
</evidence>
<evidence type="ECO:0000313" key="11">
    <source>
        <dbReference type="EMBL" id="AWS00711.1"/>
    </source>
</evidence>
<dbReference type="PIRSF" id="PIRSF001348">
    <property type="entry name" value="PEP_carboxykinase_GTP"/>
    <property type="match status" value="1"/>
</dbReference>
<keyword evidence="4 8" id="KW-0210">Decarboxylase</keyword>
<dbReference type="InterPro" id="IPR013035">
    <property type="entry name" value="PEP_carboxykinase_C"/>
</dbReference>
<keyword evidence="7 8" id="KW-0456">Lyase</keyword>
<dbReference type="SUPFAM" id="SSF53795">
    <property type="entry name" value="PEP carboxykinase-like"/>
    <property type="match status" value="1"/>
</dbReference>
<dbReference type="NCBIfam" id="NF003253">
    <property type="entry name" value="PRK04210.1"/>
    <property type="match status" value="1"/>
</dbReference>
<sequence>MEVFPDKLRGRLSSSALSKLYELRNNKLNSFLSDVIDLCEPESIYLVEGTMEDIEYVKRRALETGEELPLSTKTHTIHFDHPLDQARAREDTFILGDKIPFVNTKPKEEGKKEVLSILKGAMKGREMFVGFYSLGPVSSKHRILAIQVTDSAYVIHSENMLYRHAFKEFQGDRDFLKFIHSVGTRDIKKRRIAIDLEGTVYSVNTTYAGNSVGLKKLALRLTLNKAVNEGWLSEHMAIIGLEGDKGVHYITASFPSGSGKTNTSMLGRLVSDDLAFIREVDGEARAWNPEAGVFGIIHGINQKDDPIIWEVLHSEDEVIFSNVLLKSDGTVYWDGSGEPEPEKGINFSGEWWKGKMDDKGKLVPASHPNARFTVRLGSFRNLDPRFDDPEGVKIEGMIFGVKDYSTLIPIAEAFNWAHGVITMGASMESARTSAVLGKSDEMEFNPMALLDFVSVSLGRYLENYLMFGKKLSHEPKIFSANYFLKNEKGFLNGKEDKRVWLRWIVERIEGNVDGLKSPIGIIPLYEDLSRMFSSVLGKPYTRENYESQFTIRLNGYKQKFLRIREIYANIEDTPYEVLEILDKQIADIEYYMRKFGDNVSPFQL</sequence>
<feature type="binding site" evidence="8">
    <location>
        <position position="273"/>
    </location>
    <ligand>
        <name>Mn(2+)</name>
        <dbReference type="ChEBI" id="CHEBI:29035"/>
    </ligand>
</feature>
<dbReference type="GO" id="GO:0005829">
    <property type="term" value="C:cytosol"/>
    <property type="evidence" value="ECO:0007669"/>
    <property type="project" value="TreeGrafter"/>
</dbReference>
<comment type="function">
    <text evidence="8">Catalyzes the conversion of oxaloacetate (OAA) to phosphoenolpyruvate (PEP), the rate-limiting step in the metabolic pathway that produces glucose from lactate and other precursors derived from the citric acid cycle.</text>
</comment>
<dbReference type="GO" id="GO:0030145">
    <property type="term" value="F:manganese ion binding"/>
    <property type="evidence" value="ECO:0007669"/>
    <property type="project" value="UniProtKB-UniRule"/>
</dbReference>
<keyword evidence="8" id="KW-0963">Cytoplasm</keyword>
<comment type="caution">
    <text evidence="8">Lacks conserved residue(s) required for the propagation of feature annotation.</text>
</comment>
<dbReference type="PANTHER" id="PTHR11561">
    <property type="entry name" value="PHOSPHOENOLPYRUVATE CARBOXYKINASE"/>
    <property type="match status" value="1"/>
</dbReference>
<evidence type="ECO:0000256" key="7">
    <source>
        <dbReference type="ARBA" id="ARBA00023239"/>
    </source>
</evidence>
<feature type="binding site" evidence="8">
    <location>
        <begin position="207"/>
        <end position="209"/>
    </location>
    <ligand>
        <name>substrate</name>
    </ligand>
</feature>
<dbReference type="HAMAP" id="MF_00452">
    <property type="entry name" value="PEPCK_GTP"/>
    <property type="match status" value="1"/>
</dbReference>
<evidence type="ECO:0000256" key="4">
    <source>
        <dbReference type="ARBA" id="ARBA00022793"/>
    </source>
</evidence>
<keyword evidence="6 8" id="KW-0464">Manganese</keyword>
<evidence type="ECO:0000256" key="2">
    <source>
        <dbReference type="ARBA" id="ARBA00022723"/>
    </source>
</evidence>
<keyword evidence="11" id="KW-0670">Pyruvate</keyword>
<dbReference type="STRING" id="1293036.GCA_001315825_02780"/>
<dbReference type="InterPro" id="IPR035077">
    <property type="entry name" value="PEP_carboxykinase_GTP_C"/>
</dbReference>
<feature type="domain" description="Phosphoenolpyruvate carboxykinase C-terminal P-loop" evidence="9">
    <location>
        <begin position="231"/>
        <end position="584"/>
    </location>
</feature>
<dbReference type="EC" id="4.1.1.32" evidence="8"/>
<dbReference type="InterPro" id="IPR008210">
    <property type="entry name" value="PEP_carboxykinase_N"/>
</dbReference>
<reference evidence="11 12" key="1">
    <citation type="submission" date="2018-05" db="EMBL/GenBank/DDBJ databases">
        <title>Complete Genome Sequences of Extremely Thermoacidophilic, Metal-Mobilizing Type-Strain Members of the Archaeal Family Sulfolobaceae: Acidianus brierleyi DSM-1651T, Acidianus sulfidivorans DSM-18786T, Metallosphaera hakonensis DSM-7519T, and Metallosphaera prunae DSM-10039T.</title>
        <authorList>
            <person name="Counts J.A."/>
            <person name="Kelly R.M."/>
        </authorList>
    </citation>
    <scope>NUCLEOTIDE SEQUENCE [LARGE SCALE GENOMIC DNA]</scope>
    <source>
        <strain evidence="11 12">HO1-1</strain>
    </source>
</reference>
<accession>A0A2U9IX87</accession>
<feature type="active site" evidence="8">
    <location>
        <position position="258"/>
    </location>
</feature>
<dbReference type="UniPathway" id="UPA00138"/>
<dbReference type="GO" id="GO:0046327">
    <property type="term" value="P:glycerol biosynthetic process from pyruvate"/>
    <property type="evidence" value="ECO:0007669"/>
    <property type="project" value="TreeGrafter"/>
</dbReference>
<gene>
    <name evidence="8" type="primary">pckG</name>
    <name evidence="11" type="ORF">DFR87_11480</name>
</gene>
<dbReference type="GO" id="GO:0019543">
    <property type="term" value="P:propionate catabolic process"/>
    <property type="evidence" value="ECO:0007669"/>
    <property type="project" value="TreeGrafter"/>
</dbReference>
<evidence type="ECO:0000259" key="10">
    <source>
        <dbReference type="Pfam" id="PF17297"/>
    </source>
</evidence>
<comment type="cofactor">
    <cofactor evidence="8">
        <name>Mn(2+)</name>
        <dbReference type="ChEBI" id="CHEBI:29035"/>
    </cofactor>
    <text evidence="8">Binds 1 Mn(2+) ion per subunit.</text>
</comment>
<dbReference type="GeneID" id="36835972"/>
<reference evidence="12" key="3">
    <citation type="submission" date="2020-03" db="EMBL/GenBank/DDBJ databases">
        <title>Sequencing and Assembly of Multiple Reported Metal-Biooxidizing Members of the Extremely Thermoacidophilic Archaeal Family Sulfolobaceae.</title>
        <authorList>
            <person name="Counts J.A."/>
            <person name="Kelly R.M."/>
        </authorList>
    </citation>
    <scope>NUCLEOTIDE SEQUENCE [LARGE SCALE GENOMIC DNA]</scope>
    <source>
        <strain evidence="12">HO1-1</strain>
    </source>
</reference>